<keyword evidence="3" id="KW-1185">Reference proteome</keyword>
<proteinExistence type="predicted"/>
<protein>
    <submittedName>
        <fullName evidence="2">Transcriptional regulator (Anti-sigma factor)</fullName>
    </submittedName>
</protein>
<accession>A0A512BPS4</accession>
<name>A0A512BPS4_9HYPH</name>
<evidence type="ECO:0000313" key="3">
    <source>
        <dbReference type="Proteomes" id="UP000321085"/>
    </source>
</evidence>
<evidence type="ECO:0000313" key="2">
    <source>
        <dbReference type="EMBL" id="GEO13971.1"/>
    </source>
</evidence>
<feature type="transmembrane region" description="Helical" evidence="1">
    <location>
        <begin position="88"/>
        <end position="109"/>
    </location>
</feature>
<comment type="caution">
    <text evidence="2">The sequence shown here is derived from an EMBL/GenBank/DDBJ whole genome shotgun (WGS) entry which is preliminary data.</text>
</comment>
<dbReference type="Proteomes" id="UP000321085">
    <property type="component" value="Unassembled WGS sequence"/>
</dbReference>
<sequence length="253" mass="28094">MTDPVTEIDLLAYVDDQIDVARRIEVEHYLAHNPEAAAQVMADLEARDLLRLSLAEEPKRPPEQMLQAARRLERGLGWREFAMRLRRIAAVVALIGFGWFAHAQIGLGITDSEASPKPPAFVEDALHSHQTALLRARMSTQPEAVAYDPAEILVETGIAIPRLPNDWDVRDTQVFPSRDGHSIEISIDADDLGRVSLFAANVPVFNVIDPTIARFQDAKTVYWQSGQHAYALTGTGSDKAIEQAAIRLSRKLQ</sequence>
<organism evidence="2 3">
    <name type="scientific">Microvirga aerophila</name>
    <dbReference type="NCBI Taxonomy" id="670291"/>
    <lineage>
        <taxon>Bacteria</taxon>
        <taxon>Pseudomonadati</taxon>
        <taxon>Pseudomonadota</taxon>
        <taxon>Alphaproteobacteria</taxon>
        <taxon>Hyphomicrobiales</taxon>
        <taxon>Methylobacteriaceae</taxon>
        <taxon>Microvirga</taxon>
    </lineage>
</organism>
<reference evidence="2 3" key="1">
    <citation type="submission" date="2019-07" db="EMBL/GenBank/DDBJ databases">
        <title>Whole genome shotgun sequence of Microvirga aerophila NBRC 106136.</title>
        <authorList>
            <person name="Hosoyama A."/>
            <person name="Uohara A."/>
            <person name="Ohji S."/>
            <person name="Ichikawa N."/>
        </authorList>
    </citation>
    <scope>NUCLEOTIDE SEQUENCE [LARGE SCALE GENOMIC DNA]</scope>
    <source>
        <strain evidence="2 3">NBRC 106136</strain>
    </source>
</reference>
<keyword evidence="1" id="KW-0472">Membrane</keyword>
<keyword evidence="1" id="KW-0812">Transmembrane</keyword>
<dbReference type="EMBL" id="BJYU01000018">
    <property type="protein sequence ID" value="GEO13971.1"/>
    <property type="molecule type" value="Genomic_DNA"/>
</dbReference>
<dbReference type="OrthoDB" id="9152892at2"/>
<dbReference type="AlphaFoldDB" id="A0A512BPS4"/>
<dbReference type="RefSeq" id="WP_114186392.1">
    <property type="nucleotide sequence ID" value="NZ_BJYU01000018.1"/>
</dbReference>
<keyword evidence="1" id="KW-1133">Transmembrane helix</keyword>
<gene>
    <name evidence="2" type="ORF">MAE02_16670</name>
</gene>
<evidence type="ECO:0000256" key="1">
    <source>
        <dbReference type="SAM" id="Phobius"/>
    </source>
</evidence>